<dbReference type="Proteomes" id="UP001177527">
    <property type="component" value="Chromosome"/>
</dbReference>
<feature type="domain" description="HTH araC/xylS-type" evidence="4">
    <location>
        <begin position="210"/>
        <end position="309"/>
    </location>
</feature>
<keyword evidence="1" id="KW-0805">Transcription regulation</keyword>
<accession>A0AA95FW89</accession>
<dbReference type="Pfam" id="PF14525">
    <property type="entry name" value="AraC_binding_2"/>
    <property type="match status" value="1"/>
</dbReference>
<dbReference type="PRINTS" id="PR00032">
    <property type="entry name" value="HTHARAC"/>
</dbReference>
<dbReference type="EMBL" id="CP123488">
    <property type="protein sequence ID" value="WGL54960.1"/>
    <property type="molecule type" value="Genomic_DNA"/>
</dbReference>
<dbReference type="InterPro" id="IPR035418">
    <property type="entry name" value="AraC-bd_2"/>
</dbReference>
<dbReference type="SUPFAM" id="SSF46689">
    <property type="entry name" value="Homeodomain-like"/>
    <property type="match status" value="1"/>
</dbReference>
<dbReference type="RefSeq" id="WP_071003470.1">
    <property type="nucleotide sequence ID" value="NZ_CP123488.1"/>
</dbReference>
<dbReference type="Pfam" id="PF12833">
    <property type="entry name" value="HTH_18"/>
    <property type="match status" value="1"/>
</dbReference>
<name>A0AA95FW89_KLUIN</name>
<evidence type="ECO:0000313" key="6">
    <source>
        <dbReference type="Proteomes" id="UP001177527"/>
    </source>
</evidence>
<dbReference type="PANTHER" id="PTHR46796">
    <property type="entry name" value="HTH-TYPE TRANSCRIPTIONAL ACTIVATOR RHAS-RELATED"/>
    <property type="match status" value="1"/>
</dbReference>
<dbReference type="GO" id="GO:0003700">
    <property type="term" value="F:DNA-binding transcription factor activity"/>
    <property type="evidence" value="ECO:0007669"/>
    <property type="project" value="InterPro"/>
</dbReference>
<keyword evidence="3" id="KW-0804">Transcription</keyword>
<keyword evidence="2" id="KW-0238">DNA-binding</keyword>
<protein>
    <submittedName>
        <fullName evidence="5">Helix-turn-helix domain-containing protein</fullName>
    </submittedName>
</protein>
<dbReference type="InterPro" id="IPR018060">
    <property type="entry name" value="HTH_AraC"/>
</dbReference>
<dbReference type="PANTHER" id="PTHR46796:SF6">
    <property type="entry name" value="ARAC SUBFAMILY"/>
    <property type="match status" value="1"/>
</dbReference>
<dbReference type="InterPro" id="IPR020449">
    <property type="entry name" value="Tscrpt_reg_AraC-type_HTH"/>
</dbReference>
<sequence>MQYRTDEVPAAQRFEYWREVVSAHHCWAETSTDVPANFEATLDARSLGALGLSHIRCGTIAYDRDCENLRRAPGDDYLFNLLLSGKACLSQNDRHTVQKAGDMVFYDTARPFEYSFDGQYEMLILRVPRKALDCKHARLDNVTARTMSRQSAAGQFLASMIENSFTLSGAQSTDANGRIGNSLTDILAVTLENEFTQAETLSHHQHTLLQRTQAFMLNHLDDSELSMETIGRQVGASPRTLSRLFASINMTPMQWMWHQRLEKSYQFITEGRARQVADVAVSCGFTSFAHFSRAFKKQYGHPPSQLMRRN</sequence>
<dbReference type="AlphaFoldDB" id="A0AA95FW89"/>
<evidence type="ECO:0000256" key="1">
    <source>
        <dbReference type="ARBA" id="ARBA00023015"/>
    </source>
</evidence>
<evidence type="ECO:0000259" key="4">
    <source>
        <dbReference type="PROSITE" id="PS01124"/>
    </source>
</evidence>
<reference evidence="5" key="1">
    <citation type="submission" date="2023-04" db="EMBL/GenBank/DDBJ databases">
        <title>APH(3)-Id, a novel chromosomal aminoglycoside phosphotransferase, identified from an environmental isolate of Kluyvera intermedia DW18.</title>
        <authorList>
            <person name="Sha Y."/>
        </authorList>
    </citation>
    <scope>NUCLEOTIDE SEQUENCE</scope>
    <source>
        <strain evidence="5">DW18</strain>
    </source>
</reference>
<dbReference type="InterPro" id="IPR050204">
    <property type="entry name" value="AraC_XylS_family_regulators"/>
</dbReference>
<proteinExistence type="predicted"/>
<dbReference type="SMART" id="SM00342">
    <property type="entry name" value="HTH_ARAC"/>
    <property type="match status" value="1"/>
</dbReference>
<dbReference type="GO" id="GO:0043565">
    <property type="term" value="F:sequence-specific DNA binding"/>
    <property type="evidence" value="ECO:0007669"/>
    <property type="project" value="InterPro"/>
</dbReference>
<gene>
    <name evidence="5" type="ORF">QBD33_15000</name>
</gene>
<evidence type="ECO:0000256" key="3">
    <source>
        <dbReference type="ARBA" id="ARBA00023163"/>
    </source>
</evidence>
<organism evidence="5 6">
    <name type="scientific">Kluyvera intermedia</name>
    <name type="common">Enterobacter intermedius</name>
    <dbReference type="NCBI Taxonomy" id="61648"/>
    <lineage>
        <taxon>Bacteria</taxon>
        <taxon>Pseudomonadati</taxon>
        <taxon>Pseudomonadota</taxon>
        <taxon>Gammaproteobacteria</taxon>
        <taxon>Enterobacterales</taxon>
        <taxon>Enterobacteriaceae</taxon>
        <taxon>Kluyvera</taxon>
    </lineage>
</organism>
<evidence type="ECO:0000313" key="5">
    <source>
        <dbReference type="EMBL" id="WGL54960.1"/>
    </source>
</evidence>
<dbReference type="InterPro" id="IPR009057">
    <property type="entry name" value="Homeodomain-like_sf"/>
</dbReference>
<dbReference type="PROSITE" id="PS01124">
    <property type="entry name" value="HTH_ARAC_FAMILY_2"/>
    <property type="match status" value="1"/>
</dbReference>
<evidence type="ECO:0000256" key="2">
    <source>
        <dbReference type="ARBA" id="ARBA00023125"/>
    </source>
</evidence>
<dbReference type="Gene3D" id="1.10.10.60">
    <property type="entry name" value="Homeodomain-like"/>
    <property type="match status" value="1"/>
</dbReference>